<evidence type="ECO:0000256" key="8">
    <source>
        <dbReference type="ARBA" id="ARBA00023136"/>
    </source>
</evidence>
<dbReference type="Proteomes" id="UP000252015">
    <property type="component" value="Unassembled WGS sequence"/>
</dbReference>
<name>A0A375YSS4_MYCSH</name>
<dbReference type="InterPro" id="IPR050206">
    <property type="entry name" value="FtsK/SpoIIIE/SftA"/>
</dbReference>
<dbReference type="Pfam" id="PF01580">
    <property type="entry name" value="FtsK_SpoIIIE"/>
    <property type="match status" value="3"/>
</dbReference>
<dbReference type="AlphaFoldDB" id="A0A375YSS4"/>
<comment type="subcellular location">
    <subcellularLocation>
        <location evidence="1">Cell membrane</location>
        <topology evidence="1">Multi-pass membrane protein</topology>
    </subcellularLocation>
</comment>
<dbReference type="NCBIfam" id="TIGR03924">
    <property type="entry name" value="T7SS_EccC_a"/>
    <property type="match status" value="1"/>
</dbReference>
<evidence type="ECO:0000256" key="4">
    <source>
        <dbReference type="ARBA" id="ARBA00022737"/>
    </source>
</evidence>
<organism evidence="13 14">
    <name type="scientific">Mycobacterium shimoidei</name>
    <dbReference type="NCBI Taxonomy" id="29313"/>
    <lineage>
        <taxon>Bacteria</taxon>
        <taxon>Bacillati</taxon>
        <taxon>Actinomycetota</taxon>
        <taxon>Actinomycetes</taxon>
        <taxon>Mycobacteriales</taxon>
        <taxon>Mycobacteriaceae</taxon>
        <taxon>Mycobacterium</taxon>
    </lineage>
</organism>
<dbReference type="RefSeq" id="WP_084226406.1">
    <property type="nucleotide sequence ID" value="NZ_JACKUN010000034.1"/>
</dbReference>
<dbReference type="Gene3D" id="3.40.50.300">
    <property type="entry name" value="P-loop containing nucleotide triphosphate hydrolases"/>
    <property type="match status" value="4"/>
</dbReference>
<protein>
    <recommendedName>
        <fullName evidence="12">FtsK domain-containing protein</fullName>
    </recommendedName>
</protein>
<evidence type="ECO:0000313" key="13">
    <source>
        <dbReference type="EMBL" id="SRX91961.1"/>
    </source>
</evidence>
<dbReference type="PROSITE" id="PS50901">
    <property type="entry name" value="FTSK"/>
    <property type="match status" value="3"/>
</dbReference>
<reference evidence="13 14" key="1">
    <citation type="submission" date="2018-05" db="EMBL/GenBank/DDBJ databases">
        <authorList>
            <consortium name="IHU Genomes"/>
        </authorList>
    </citation>
    <scope>NUCLEOTIDE SEQUENCE [LARGE SCALE GENOMIC DNA]</scope>
    <source>
        <strain evidence="13 14">P7336</strain>
    </source>
</reference>
<keyword evidence="6 9" id="KW-0067">ATP-binding</keyword>
<dbReference type="PANTHER" id="PTHR22683:SF1">
    <property type="entry name" value="TYPE VII SECRETION SYSTEM PROTEIN ESSC"/>
    <property type="match status" value="1"/>
</dbReference>
<proteinExistence type="predicted"/>
<dbReference type="InterPro" id="IPR003593">
    <property type="entry name" value="AAA+_ATPase"/>
</dbReference>
<feature type="domain" description="FtsK" evidence="12">
    <location>
        <begin position="1050"/>
        <end position="1233"/>
    </location>
</feature>
<dbReference type="PANTHER" id="PTHR22683">
    <property type="entry name" value="SPORULATION PROTEIN RELATED"/>
    <property type="match status" value="1"/>
</dbReference>
<keyword evidence="3 11" id="KW-0812">Transmembrane</keyword>
<dbReference type="EMBL" id="UEGW01000001">
    <property type="protein sequence ID" value="SRX91961.1"/>
    <property type="molecule type" value="Genomic_DNA"/>
</dbReference>
<evidence type="ECO:0000256" key="10">
    <source>
        <dbReference type="SAM" id="MobiDB-lite"/>
    </source>
</evidence>
<dbReference type="InterPro" id="IPR023837">
    <property type="entry name" value="EccCb-like_Actinobacteria"/>
</dbReference>
<keyword evidence="5 9" id="KW-0547">Nucleotide-binding</keyword>
<keyword evidence="14" id="KW-1185">Reference proteome</keyword>
<feature type="binding site" evidence="9">
    <location>
        <begin position="791"/>
        <end position="798"/>
    </location>
    <ligand>
        <name>ATP</name>
        <dbReference type="ChEBI" id="CHEBI:30616"/>
    </ligand>
</feature>
<feature type="domain" description="FtsK" evidence="12">
    <location>
        <begin position="440"/>
        <end position="640"/>
    </location>
</feature>
<dbReference type="SUPFAM" id="SSF52540">
    <property type="entry name" value="P-loop containing nucleoside triphosphate hydrolases"/>
    <property type="match status" value="3"/>
</dbReference>
<dbReference type="GO" id="GO:0005524">
    <property type="term" value="F:ATP binding"/>
    <property type="evidence" value="ECO:0007669"/>
    <property type="project" value="UniProtKB-UniRule"/>
</dbReference>
<feature type="binding site" evidence="9">
    <location>
        <begin position="463"/>
        <end position="470"/>
    </location>
    <ligand>
        <name>ATP</name>
        <dbReference type="ChEBI" id="CHEBI:30616"/>
    </ligand>
</feature>
<keyword evidence="2" id="KW-1003">Cell membrane</keyword>
<keyword evidence="8 11" id="KW-0472">Membrane</keyword>
<evidence type="ECO:0000313" key="14">
    <source>
        <dbReference type="Proteomes" id="UP000252015"/>
    </source>
</evidence>
<dbReference type="OrthoDB" id="9807790at2"/>
<dbReference type="InterPro" id="IPR027417">
    <property type="entry name" value="P-loop_NTPase"/>
</dbReference>
<sequence length="1266" mass="135966">MDTGEDASATAAFTPAPRLASPRFDTADVLIAAPPEVERRARAGLLTRMVPVVMAAVVATMMVVLCYSRSGMTRNPMFVAFPLLMLVSSGVTAVAGRDRSTGDLNTGRADYLDHLSDLRRTVVKTAAAQRTSLFWCHPDPVSLWTLVGSSRMWERRSADTDFCQVRIGVGKQPLATRLVPPPMGPKHSDPVTTTALERFLQAYSTLTDVPVPLDLGGIAVTVAGQKAHARELLRAMICQLAVLHSPSRLLIVAVIGERSRSQWDWLKWLPHNQHPSAVDDVGSARMVYPTLAAAETALAAQLLRRAPHLVFVIDGDVVDGTEQIMAKHGLAGLTILQTGCDERALRAGVRLRVSAEQVVVDDEVVAQPDRMDSATALVCARRLAAFHAEESGGPEPHSGSPVWQELVGIADLATFTPTALWHNVIGRDVLRVPIGLTESGTPLELDIKEAAQHGMGPHGLCVGATGSGKSELLRSIALSMMVRHSPEVLNLALIDFKGGATFLGLEKVPHVAAVITNLSEEAPLVARMRDALTGEMNRRQQLLRAAGNLQSVAAYRQRRQAGARLAPLPALFIIVDEFSELLSQHPDFADVFMAIGRLGRSLGMHLLLASQRLDEGRLRGLESHLSYRICLKTLSAHESRIALGTSDAYELPNTPGTGYLRTATADPIRFQGAYVARRCPPIALATGVTGPDRVQPFTAEPVGPVRNPPEDDGASDSVVQTVVDRLSGHGPSAHEIWLPPLGPAPRLDSLLGAEAADLTVPIGIVDRPFEQRRTPLVVELSGSAGNVGVVGGPQSGKTTTLRTLITALALTHDPGRVQCYCLDFGGGALTSLRSLPHVGAVAGRAEPELVGRAIAELEALVASREALFRDRGIDSMAQYRRMMAQRDPVCDRYGDVFLVIDGWATLRNDFDGFEASITALAARGLSFGAHVVVSASRWAELRPALKDQLGTRIELRLGDPADSELDRRQAAQVPEGKPGRGLSRDGHHMLIALPGLNAVELAEMLRHRHGPTCAPGIPVLPTHVDHDTVVDSAGGELRNRVLLGVEERQLNPVAVDFDAHQHLLILGDSGCGKTGALRVLCREIVRTTTAAQAQLFIVDLRRALLGVVESEHLGGYAMSPATLGTVLPTLLDSLHRRMPPVQVTQTQLRARSWWSGPELYVVVDDYDLVTAAGGSPLSPMLEYVPHARDLGLHLVVARRASGAARAMYEPLLAELRDLGCMGLMMSASPDEGPLIGSVRPSPLPVGRGTLIARNDRQLVQVGWSPP</sequence>
<evidence type="ECO:0000256" key="9">
    <source>
        <dbReference type="PROSITE-ProRule" id="PRU00289"/>
    </source>
</evidence>
<dbReference type="STRING" id="29313.BHQ16_08400"/>
<dbReference type="NCBIfam" id="TIGR03925">
    <property type="entry name" value="T7SS_EccC_b"/>
    <property type="match status" value="1"/>
</dbReference>
<keyword evidence="7 11" id="KW-1133">Transmembrane helix</keyword>
<dbReference type="GO" id="GO:0003677">
    <property type="term" value="F:DNA binding"/>
    <property type="evidence" value="ECO:0007669"/>
    <property type="project" value="InterPro"/>
</dbReference>
<evidence type="ECO:0000256" key="7">
    <source>
        <dbReference type="ARBA" id="ARBA00022989"/>
    </source>
</evidence>
<evidence type="ECO:0000256" key="1">
    <source>
        <dbReference type="ARBA" id="ARBA00004651"/>
    </source>
</evidence>
<evidence type="ECO:0000256" key="3">
    <source>
        <dbReference type="ARBA" id="ARBA00022692"/>
    </source>
</evidence>
<evidence type="ECO:0000256" key="11">
    <source>
        <dbReference type="SAM" id="Phobius"/>
    </source>
</evidence>
<evidence type="ECO:0000256" key="6">
    <source>
        <dbReference type="ARBA" id="ARBA00022840"/>
    </source>
</evidence>
<dbReference type="SMART" id="SM00382">
    <property type="entry name" value="AAA"/>
    <property type="match status" value="3"/>
</dbReference>
<feature type="binding site" evidence="9">
    <location>
        <begin position="1067"/>
        <end position="1074"/>
    </location>
    <ligand>
        <name>ATP</name>
        <dbReference type="ChEBI" id="CHEBI:30616"/>
    </ligand>
</feature>
<feature type="domain" description="FtsK" evidence="12">
    <location>
        <begin position="773"/>
        <end position="964"/>
    </location>
</feature>
<feature type="transmembrane region" description="Helical" evidence="11">
    <location>
        <begin position="45"/>
        <end position="65"/>
    </location>
</feature>
<feature type="region of interest" description="Disordered" evidence="10">
    <location>
        <begin position="964"/>
        <end position="984"/>
    </location>
</feature>
<evidence type="ECO:0000259" key="12">
    <source>
        <dbReference type="PROSITE" id="PS50901"/>
    </source>
</evidence>
<accession>A0A375YSS4</accession>
<dbReference type="GO" id="GO:0005886">
    <property type="term" value="C:plasma membrane"/>
    <property type="evidence" value="ECO:0007669"/>
    <property type="project" value="UniProtKB-SubCell"/>
</dbReference>
<evidence type="ECO:0000256" key="5">
    <source>
        <dbReference type="ARBA" id="ARBA00022741"/>
    </source>
</evidence>
<keyword evidence="4" id="KW-0677">Repeat</keyword>
<dbReference type="InterPro" id="IPR023836">
    <property type="entry name" value="EccCa-like_Actinobacteria"/>
</dbReference>
<gene>
    <name evidence="13" type="ORF">MSP7336_00182</name>
</gene>
<evidence type="ECO:0000256" key="2">
    <source>
        <dbReference type="ARBA" id="ARBA00022475"/>
    </source>
</evidence>
<dbReference type="InterPro" id="IPR002543">
    <property type="entry name" value="FtsK_dom"/>
</dbReference>